<reference evidence="6 7" key="1">
    <citation type="submission" date="2023-10" db="EMBL/GenBank/DDBJ databases">
        <title>Two novel species belonging to the OM43/NOR5 clade.</title>
        <authorList>
            <person name="Park M."/>
        </authorList>
    </citation>
    <scope>NUCLEOTIDE SEQUENCE [LARGE SCALE GENOMIC DNA]</scope>
    <source>
        <strain evidence="6 7">IMCC43200</strain>
    </source>
</reference>
<dbReference type="CDD" id="cd06827">
    <property type="entry name" value="PLPDE_III_AR_proteobact"/>
    <property type="match status" value="1"/>
</dbReference>
<organism evidence="6 7">
    <name type="scientific">Congregibacter variabilis</name>
    <dbReference type="NCBI Taxonomy" id="3081200"/>
    <lineage>
        <taxon>Bacteria</taxon>
        <taxon>Pseudomonadati</taxon>
        <taxon>Pseudomonadota</taxon>
        <taxon>Gammaproteobacteria</taxon>
        <taxon>Cellvibrionales</taxon>
        <taxon>Halieaceae</taxon>
        <taxon>Congregibacter</taxon>
    </lineage>
</organism>
<dbReference type="NCBIfam" id="TIGR00492">
    <property type="entry name" value="alr"/>
    <property type="match status" value="1"/>
</dbReference>
<dbReference type="HAMAP" id="MF_01201">
    <property type="entry name" value="Ala_racemase"/>
    <property type="match status" value="1"/>
</dbReference>
<dbReference type="Gene3D" id="2.40.37.10">
    <property type="entry name" value="Lyase, Ornithine Decarboxylase, Chain A, domain 1"/>
    <property type="match status" value="1"/>
</dbReference>
<dbReference type="Pfam" id="PF00842">
    <property type="entry name" value="Ala_racemase_C"/>
    <property type="match status" value="1"/>
</dbReference>
<evidence type="ECO:0000256" key="2">
    <source>
        <dbReference type="ARBA" id="ARBA00022898"/>
    </source>
</evidence>
<dbReference type="PANTHER" id="PTHR30511">
    <property type="entry name" value="ALANINE RACEMASE"/>
    <property type="match status" value="1"/>
</dbReference>
<dbReference type="GO" id="GO:0008784">
    <property type="term" value="F:alanine racemase activity"/>
    <property type="evidence" value="ECO:0007669"/>
    <property type="project" value="UniProtKB-EC"/>
</dbReference>
<dbReference type="SMART" id="SM01005">
    <property type="entry name" value="Ala_racemase_C"/>
    <property type="match status" value="1"/>
</dbReference>
<dbReference type="Pfam" id="PF01168">
    <property type="entry name" value="Ala_racemase_N"/>
    <property type="match status" value="1"/>
</dbReference>
<keyword evidence="2 4" id="KW-0663">Pyridoxal phosphate</keyword>
<accession>A0ABZ0I5U2</accession>
<feature type="binding site" evidence="4">
    <location>
        <position position="131"/>
    </location>
    <ligand>
        <name>substrate</name>
    </ligand>
</feature>
<dbReference type="Proteomes" id="UP001626537">
    <property type="component" value="Chromosome"/>
</dbReference>
<proteinExistence type="inferred from homology"/>
<dbReference type="SUPFAM" id="SSF51419">
    <property type="entry name" value="PLP-binding barrel"/>
    <property type="match status" value="1"/>
</dbReference>
<dbReference type="PRINTS" id="PR00992">
    <property type="entry name" value="ALARACEMASE"/>
</dbReference>
<dbReference type="RefSeq" id="WP_407348495.1">
    <property type="nucleotide sequence ID" value="NZ_CP136864.1"/>
</dbReference>
<comment type="similarity">
    <text evidence="4">Belongs to the alanine racemase family.</text>
</comment>
<comment type="pathway">
    <text evidence="4">Amino-acid biosynthesis; D-alanine biosynthesis; D-alanine from L-alanine: step 1/1.</text>
</comment>
<dbReference type="InterPro" id="IPR009006">
    <property type="entry name" value="Ala_racemase/Decarboxylase_C"/>
</dbReference>
<protein>
    <recommendedName>
        <fullName evidence="4">Alanine racemase</fullName>
        <ecNumber evidence="4">5.1.1.1</ecNumber>
    </recommendedName>
</protein>
<dbReference type="EC" id="5.1.1.1" evidence="4"/>
<dbReference type="EMBL" id="CP136864">
    <property type="protein sequence ID" value="WOJ93855.1"/>
    <property type="molecule type" value="Genomic_DNA"/>
</dbReference>
<comment type="function">
    <text evidence="4">Catalyzes the interconversion of L-alanine and D-alanine. May also act on other amino acids.</text>
</comment>
<dbReference type="InterPro" id="IPR001608">
    <property type="entry name" value="Ala_racemase_N"/>
</dbReference>
<gene>
    <name evidence="6" type="primary">alr</name>
    <name evidence="6" type="ORF">R0135_01485</name>
</gene>
<feature type="active site" description="Proton acceptor; specific for D-alanine" evidence="4">
    <location>
        <position position="35"/>
    </location>
</feature>
<feature type="active site" description="Proton acceptor; specific for L-alanine" evidence="4">
    <location>
        <position position="255"/>
    </location>
</feature>
<dbReference type="InterPro" id="IPR029066">
    <property type="entry name" value="PLP-binding_barrel"/>
</dbReference>
<feature type="binding site" evidence="4">
    <location>
        <position position="303"/>
    </location>
    <ligand>
        <name>substrate</name>
    </ligand>
</feature>
<name>A0ABZ0I5U2_9GAMM</name>
<keyword evidence="3 4" id="KW-0413">Isomerase</keyword>
<sequence length="360" mass="39384">MTRPTHAQIFPENIAHNARRVRELAPNSRIMACVKADAYGHDIGASSDALANYVDGFAVACIEEALTLRSQHIDKPILMLEGPQSADEIAEALNKNLTLCINDWHQLEWLEEAGVNDALPCWLKIDTGMHRLGFQPQSIPEALKRLAPHIKVSELVLCTHFSSADLPGANGVSEQLKCFDDSVSHTGFFQSTANSAAIIRAPLSHRDWVRPGYMLYGGSPLADTPPGDLNLKPAMEFSAQVISVRDVPQGERVGYSGRWEARRPSRIATIAAGYGDGYPRHAPDGTPVFIDGQRLPLAGRVSMDMITVDVTDHTAVQIGSRAVLWGFQPGVDEVARHSDTIGYELLAGMPKRVPRVVEKR</sequence>
<feature type="domain" description="Alanine racemase C-terminal" evidence="5">
    <location>
        <begin position="234"/>
        <end position="358"/>
    </location>
</feature>
<evidence type="ECO:0000313" key="6">
    <source>
        <dbReference type="EMBL" id="WOJ93855.1"/>
    </source>
</evidence>
<dbReference type="InterPro" id="IPR000821">
    <property type="entry name" value="Ala_racemase"/>
</dbReference>
<evidence type="ECO:0000313" key="7">
    <source>
        <dbReference type="Proteomes" id="UP001626537"/>
    </source>
</evidence>
<comment type="catalytic activity">
    <reaction evidence="4">
        <text>L-alanine = D-alanine</text>
        <dbReference type="Rhea" id="RHEA:20249"/>
        <dbReference type="ChEBI" id="CHEBI:57416"/>
        <dbReference type="ChEBI" id="CHEBI:57972"/>
        <dbReference type="EC" id="5.1.1.1"/>
    </reaction>
</comment>
<dbReference type="PANTHER" id="PTHR30511:SF0">
    <property type="entry name" value="ALANINE RACEMASE, CATABOLIC-RELATED"/>
    <property type="match status" value="1"/>
</dbReference>
<keyword evidence="7" id="KW-1185">Reference proteome</keyword>
<evidence type="ECO:0000256" key="1">
    <source>
        <dbReference type="ARBA" id="ARBA00001933"/>
    </source>
</evidence>
<evidence type="ECO:0000256" key="3">
    <source>
        <dbReference type="ARBA" id="ARBA00023235"/>
    </source>
</evidence>
<comment type="cofactor">
    <cofactor evidence="1 4">
        <name>pyridoxal 5'-phosphate</name>
        <dbReference type="ChEBI" id="CHEBI:597326"/>
    </cofactor>
</comment>
<evidence type="ECO:0000259" key="5">
    <source>
        <dbReference type="SMART" id="SM01005"/>
    </source>
</evidence>
<feature type="modified residue" description="N6-(pyridoxal phosphate)lysine" evidence="4">
    <location>
        <position position="35"/>
    </location>
</feature>
<evidence type="ECO:0000256" key="4">
    <source>
        <dbReference type="HAMAP-Rule" id="MF_01201"/>
    </source>
</evidence>
<dbReference type="SUPFAM" id="SSF50621">
    <property type="entry name" value="Alanine racemase C-terminal domain-like"/>
    <property type="match status" value="1"/>
</dbReference>
<dbReference type="InterPro" id="IPR011079">
    <property type="entry name" value="Ala_racemase_C"/>
</dbReference>
<dbReference type="Gene3D" id="3.20.20.10">
    <property type="entry name" value="Alanine racemase"/>
    <property type="match status" value="1"/>
</dbReference>